<protein>
    <submittedName>
        <fullName evidence="2">Uncharacterized protein</fullName>
    </submittedName>
</protein>
<dbReference type="AlphaFoldDB" id="A0A915KKH5"/>
<organism evidence="1 2">
    <name type="scientific">Romanomermis culicivorax</name>
    <name type="common">Nematode worm</name>
    <dbReference type="NCBI Taxonomy" id="13658"/>
    <lineage>
        <taxon>Eukaryota</taxon>
        <taxon>Metazoa</taxon>
        <taxon>Ecdysozoa</taxon>
        <taxon>Nematoda</taxon>
        <taxon>Enoplea</taxon>
        <taxon>Dorylaimia</taxon>
        <taxon>Mermithida</taxon>
        <taxon>Mermithoidea</taxon>
        <taxon>Mermithidae</taxon>
        <taxon>Romanomermis</taxon>
    </lineage>
</organism>
<sequence>MKNKQIVATALLDHCHKNRQSSSMGTILQITNARVAGTIIEPMGVNQDIRKSKPYEKVIFATLLTDLCTCFNYGCLQPYAILGHATMLCKAAGFSVCLFLNMNQVWIPINMFSRYLALYHQVLDNGADESQAGLGSQDSSLMYLFPTPVFTRLT</sequence>
<dbReference type="WBParaSite" id="nRc.2.0.1.t39265-RA">
    <property type="protein sequence ID" value="nRc.2.0.1.t39265-RA"/>
    <property type="gene ID" value="nRc.2.0.1.g39265"/>
</dbReference>
<keyword evidence="1" id="KW-1185">Reference proteome</keyword>
<proteinExistence type="predicted"/>
<name>A0A915KKH5_ROMCU</name>
<dbReference type="Proteomes" id="UP000887565">
    <property type="component" value="Unplaced"/>
</dbReference>
<evidence type="ECO:0000313" key="2">
    <source>
        <dbReference type="WBParaSite" id="nRc.2.0.1.t39265-RA"/>
    </source>
</evidence>
<accession>A0A915KKH5</accession>
<evidence type="ECO:0000313" key="1">
    <source>
        <dbReference type="Proteomes" id="UP000887565"/>
    </source>
</evidence>
<reference evidence="2" key="1">
    <citation type="submission" date="2022-11" db="UniProtKB">
        <authorList>
            <consortium name="WormBaseParasite"/>
        </authorList>
    </citation>
    <scope>IDENTIFICATION</scope>
</reference>